<accession>A0A382FGP2</accession>
<dbReference type="InterPro" id="IPR015943">
    <property type="entry name" value="WD40/YVTN_repeat-like_dom_sf"/>
</dbReference>
<feature type="non-terminal residue" evidence="1">
    <location>
        <position position="420"/>
    </location>
</feature>
<dbReference type="InterPro" id="IPR011047">
    <property type="entry name" value="Quinoprotein_ADH-like_sf"/>
</dbReference>
<dbReference type="Gene3D" id="2.130.10.10">
    <property type="entry name" value="YVTN repeat-like/Quinoprotein amine dehydrogenase"/>
    <property type="match status" value="1"/>
</dbReference>
<proteinExistence type="predicted"/>
<dbReference type="AlphaFoldDB" id="A0A382FGP2"/>
<reference evidence="1" key="1">
    <citation type="submission" date="2018-05" db="EMBL/GenBank/DDBJ databases">
        <authorList>
            <person name="Lanie J.A."/>
            <person name="Ng W.-L."/>
            <person name="Kazmierczak K.M."/>
            <person name="Andrzejewski T.M."/>
            <person name="Davidsen T.M."/>
            <person name="Wayne K.J."/>
            <person name="Tettelin H."/>
            <person name="Glass J.I."/>
            <person name="Rusch D."/>
            <person name="Podicherti R."/>
            <person name="Tsui H.-C.T."/>
            <person name="Winkler M.E."/>
        </authorList>
    </citation>
    <scope>NUCLEOTIDE SEQUENCE</scope>
</reference>
<protein>
    <submittedName>
        <fullName evidence="1">Uncharacterized protein</fullName>
    </submittedName>
</protein>
<organism evidence="1">
    <name type="scientific">marine metagenome</name>
    <dbReference type="NCBI Taxonomy" id="408172"/>
    <lineage>
        <taxon>unclassified sequences</taxon>
        <taxon>metagenomes</taxon>
        <taxon>ecological metagenomes</taxon>
    </lineage>
</organism>
<name>A0A382FGP2_9ZZZZ</name>
<gene>
    <name evidence="1" type="ORF">METZ01_LOCUS215112</name>
</gene>
<sequence>MKIVLSLTLTHIFLFTTQLSSGADLADLKQSKQKRGIVLVAGNIVPNAAGKVVAFGKDTKFTIYFQSPDAAQVLAVRRAANKAGLLGEQVFVEQSELDRICLGNNMVDSAMVLGVEKQELLRVLRPGGEALLGDKKIIKPAIKGTDSWSHPFHRPDNNPQSTDQVARAPYLTQFIQAPKFSPMPQITVAAGGRVYRAFGHIAHKANQNVMLNTLICTSAHNGIIHWKRKLNPGFMIHRNTMVATPDALYMADNESCKIIDALTGEIRDEIVIPEGTGDGPTWKWMAMVDGTLYALVGSKEIPVKTVPSDKPGLGHWPWGMWEGHDYKNPKTNFGYGRTFVAIDLKTKKIKWQHSEKEYIDARGVCMRNGKIYYYSPGKFLASVDTQGKPIWKNDSKELLEAIAPHARAQLYITGYSTTTY</sequence>
<dbReference type="SUPFAM" id="SSF50998">
    <property type="entry name" value="Quinoprotein alcohol dehydrogenase-like"/>
    <property type="match status" value="1"/>
</dbReference>
<dbReference type="EMBL" id="UINC01049920">
    <property type="protein sequence ID" value="SVB62258.1"/>
    <property type="molecule type" value="Genomic_DNA"/>
</dbReference>
<evidence type="ECO:0000313" key="1">
    <source>
        <dbReference type="EMBL" id="SVB62258.1"/>
    </source>
</evidence>